<dbReference type="PANTHER" id="PTHR10357">
    <property type="entry name" value="ALPHA-AMYLASE FAMILY MEMBER"/>
    <property type="match status" value="1"/>
</dbReference>
<dbReference type="Gene3D" id="3.20.20.80">
    <property type="entry name" value="Glycosidases"/>
    <property type="match status" value="1"/>
</dbReference>
<dbReference type="GO" id="GO:0009313">
    <property type="term" value="P:oligosaccharide catabolic process"/>
    <property type="evidence" value="ECO:0007669"/>
    <property type="project" value="TreeGrafter"/>
</dbReference>
<keyword evidence="3" id="KW-0963">Cytoplasm</keyword>
<gene>
    <name evidence="7" type="primary">malL_3</name>
    <name evidence="7" type="ORF">CLORY_16660</name>
</gene>
<evidence type="ECO:0000313" key="8">
    <source>
        <dbReference type="Proteomes" id="UP000190080"/>
    </source>
</evidence>
<dbReference type="GO" id="GO:0004574">
    <property type="term" value="F:oligo-1,6-glucosidase activity"/>
    <property type="evidence" value="ECO:0007669"/>
    <property type="project" value="UniProtKB-EC"/>
</dbReference>
<dbReference type="FunFam" id="3.20.20.80:FF:000014">
    <property type="entry name" value="Alpha,alpha-phosphotrehalase"/>
    <property type="match status" value="1"/>
</dbReference>
<dbReference type="NCBIfam" id="NF008183">
    <property type="entry name" value="PRK10933.1"/>
    <property type="match status" value="1"/>
</dbReference>
<dbReference type="SMART" id="SM00642">
    <property type="entry name" value="Aamy"/>
    <property type="match status" value="1"/>
</dbReference>
<dbReference type="SUPFAM" id="SSF51011">
    <property type="entry name" value="Glycosyl hydrolase domain"/>
    <property type="match status" value="1"/>
</dbReference>
<evidence type="ECO:0000256" key="4">
    <source>
        <dbReference type="ARBA" id="ARBA00022801"/>
    </source>
</evidence>
<keyword evidence="8" id="KW-1185">Reference proteome</keyword>
<comment type="caution">
    <text evidence="7">The sequence shown here is derived from an EMBL/GenBank/DDBJ whole genome shotgun (WGS) entry which is preliminary data.</text>
</comment>
<evidence type="ECO:0000256" key="1">
    <source>
        <dbReference type="ARBA" id="ARBA00004496"/>
    </source>
</evidence>
<protein>
    <submittedName>
        <fullName evidence="7">Oligo-1,6-glucosidase</fullName>
        <ecNumber evidence="7">3.2.1.10</ecNumber>
    </submittedName>
</protein>
<dbReference type="GO" id="GO:0005737">
    <property type="term" value="C:cytoplasm"/>
    <property type="evidence" value="ECO:0007669"/>
    <property type="project" value="UniProtKB-SubCell"/>
</dbReference>
<dbReference type="EC" id="3.2.1.10" evidence="7"/>
<evidence type="ECO:0000256" key="2">
    <source>
        <dbReference type="ARBA" id="ARBA00008061"/>
    </source>
</evidence>
<dbReference type="InterPro" id="IPR013780">
    <property type="entry name" value="Glyco_hydro_b"/>
</dbReference>
<organism evidence="7 8">
    <name type="scientific">Clostridium oryzae</name>
    <dbReference type="NCBI Taxonomy" id="1450648"/>
    <lineage>
        <taxon>Bacteria</taxon>
        <taxon>Bacillati</taxon>
        <taxon>Bacillota</taxon>
        <taxon>Clostridia</taxon>
        <taxon>Eubacteriales</taxon>
        <taxon>Clostridiaceae</taxon>
        <taxon>Clostridium</taxon>
    </lineage>
</organism>
<dbReference type="InterPro" id="IPR017853">
    <property type="entry name" value="GH"/>
</dbReference>
<evidence type="ECO:0000256" key="5">
    <source>
        <dbReference type="ARBA" id="ARBA00023295"/>
    </source>
</evidence>
<comment type="similarity">
    <text evidence="2">Belongs to the glycosyl hydrolase 13 family.</text>
</comment>
<evidence type="ECO:0000313" key="7">
    <source>
        <dbReference type="EMBL" id="OPJ62536.1"/>
    </source>
</evidence>
<evidence type="ECO:0000256" key="3">
    <source>
        <dbReference type="ARBA" id="ARBA00022490"/>
    </source>
</evidence>
<reference evidence="7 8" key="1">
    <citation type="submission" date="2017-03" db="EMBL/GenBank/DDBJ databases">
        <title>Genome sequence of Clostridium oryzae DSM 28571.</title>
        <authorList>
            <person name="Poehlein A."/>
            <person name="Daniel R."/>
        </authorList>
    </citation>
    <scope>NUCLEOTIDE SEQUENCE [LARGE SCALE GENOMIC DNA]</scope>
    <source>
        <strain evidence="7 8">DSM 28571</strain>
    </source>
</reference>
<name>A0A1V4IRH4_9CLOT</name>
<keyword evidence="5 7" id="KW-0326">Glycosidase</keyword>
<dbReference type="FunFam" id="3.90.400.10:FF:000002">
    <property type="entry name" value="Sucrose isomerase"/>
    <property type="match status" value="1"/>
</dbReference>
<dbReference type="Gene3D" id="2.60.40.1180">
    <property type="entry name" value="Golgi alpha-mannosidase II"/>
    <property type="match status" value="1"/>
</dbReference>
<dbReference type="InterPro" id="IPR045857">
    <property type="entry name" value="O16G_dom_2"/>
</dbReference>
<dbReference type="STRING" id="1450648.CLORY_16660"/>
<dbReference type="EMBL" id="MZGV01000014">
    <property type="protein sequence ID" value="OPJ62536.1"/>
    <property type="molecule type" value="Genomic_DNA"/>
</dbReference>
<dbReference type="CDD" id="cd11333">
    <property type="entry name" value="AmyAc_SI_OligoGlu_DGase"/>
    <property type="match status" value="1"/>
</dbReference>
<dbReference type="PANTHER" id="PTHR10357:SF184">
    <property type="entry name" value="OLIGO-1,6-GLUCOSIDASE 1"/>
    <property type="match status" value="1"/>
</dbReference>
<dbReference type="InterPro" id="IPR056300">
    <property type="entry name" value="SusG-like_C"/>
</dbReference>
<dbReference type="SUPFAM" id="SSF51445">
    <property type="entry name" value="(Trans)glycosidases"/>
    <property type="match status" value="1"/>
</dbReference>
<dbReference type="FunFam" id="2.60.40.1180:FF:000007">
    <property type="entry name" value="Sucrose isomerase"/>
    <property type="match status" value="1"/>
</dbReference>
<dbReference type="GO" id="GO:0004556">
    <property type="term" value="F:alpha-amylase activity"/>
    <property type="evidence" value="ECO:0007669"/>
    <property type="project" value="TreeGrafter"/>
</dbReference>
<keyword evidence="4 7" id="KW-0378">Hydrolase</keyword>
<feature type="domain" description="Glycosyl hydrolase family 13 catalytic" evidence="6">
    <location>
        <begin position="1"/>
        <end position="400"/>
    </location>
</feature>
<dbReference type="AlphaFoldDB" id="A0A1V4IRH4"/>
<dbReference type="Gene3D" id="3.90.400.10">
    <property type="entry name" value="Oligo-1,6-glucosidase, Domain 2"/>
    <property type="match status" value="1"/>
</dbReference>
<proteinExistence type="inferred from homology"/>
<dbReference type="Proteomes" id="UP000190080">
    <property type="component" value="Unassembled WGS sequence"/>
</dbReference>
<comment type="subcellular location">
    <subcellularLocation>
        <location evidence="1">Cytoplasm</location>
    </subcellularLocation>
</comment>
<accession>A0A1V4IRH4</accession>
<dbReference type="InterPro" id="IPR006047">
    <property type="entry name" value="GH13_cat_dom"/>
</dbReference>
<sequence>MDSNGDGIGDINGIVQKLDYIKNLGIDVIWLCPIYKSPNDDNGYDISDYRQIMDEFGTIEDFDLMLKEIHKRGMKLLMDLVVNHTSDEHQWFIESRKSKDNIYRDYYIWKEAKDGHEPNNWGASFGGSTWEFDEETQMYYLHCFSKKQPDLNWENPNVRKEVQAIVKWWLDKGIDGFRMDVINMISKNQEFPNGPKPEGKLYGDLSPNVMNGPRIHEYLKELNKNVLSHYDVMTVGETPNVTPEIAEQYVGENREELNMVFQFELMDIDRDFEHLTKKPLDLVDLKKTFTKWQKGLESKGWNSLYWNNHDQPRVVSRFGNDKEYWEKSAKMLATCLHMQQGTPYIYQGEEIGMTNVKFDNLNDYRDISVFNGYKDEVLIKKMKHEDYMEYIYNFSRDNARTPMQWNGENEAGFTTGTPWINVNPNYKSINVENQIEDDNSILNYYKKLIQIRKENDIVVYGNYDLLLEDHQEIYAYTRTLEDKKLIVICNFTKNESVFDFPENINHLKFKTLISNYNREYKSEKQLKLRPYECIVLIN</sequence>
<evidence type="ECO:0000259" key="6">
    <source>
        <dbReference type="SMART" id="SM00642"/>
    </source>
</evidence>
<dbReference type="Pfam" id="PF23915">
    <property type="entry name" value="SusG_C"/>
    <property type="match status" value="1"/>
</dbReference>
<dbReference type="Pfam" id="PF00128">
    <property type="entry name" value="Alpha-amylase"/>
    <property type="match status" value="1"/>
</dbReference>